<feature type="region of interest" description="Disordered" evidence="1">
    <location>
        <begin position="15"/>
        <end position="40"/>
    </location>
</feature>
<dbReference type="RefSeq" id="XP_069202898.1">
    <property type="nucleotide sequence ID" value="XM_069345069.1"/>
</dbReference>
<gene>
    <name evidence="2" type="ORF">AAFC00_005305</name>
</gene>
<comment type="caution">
    <text evidence="2">The sequence shown here is derived from an EMBL/GenBank/DDBJ whole genome shotgun (WGS) entry which is preliminary data.</text>
</comment>
<evidence type="ECO:0008006" key="4">
    <source>
        <dbReference type="Google" id="ProtNLM"/>
    </source>
</evidence>
<proteinExistence type="predicted"/>
<evidence type="ECO:0000313" key="2">
    <source>
        <dbReference type="EMBL" id="KAL1306626.1"/>
    </source>
</evidence>
<feature type="region of interest" description="Disordered" evidence="1">
    <location>
        <begin position="214"/>
        <end position="238"/>
    </location>
</feature>
<feature type="compositionally biased region" description="Gly residues" evidence="1">
    <location>
        <begin position="72"/>
        <end position="90"/>
    </location>
</feature>
<evidence type="ECO:0000313" key="3">
    <source>
        <dbReference type="Proteomes" id="UP001562354"/>
    </source>
</evidence>
<dbReference type="GeneID" id="95979004"/>
<feature type="compositionally biased region" description="Basic and acidic residues" evidence="1">
    <location>
        <begin position="226"/>
        <end position="238"/>
    </location>
</feature>
<protein>
    <recommendedName>
        <fullName evidence="4">WW domain-containing protein</fullName>
    </recommendedName>
</protein>
<name>A0ABR3PKG2_9PEZI</name>
<feature type="compositionally biased region" description="Low complexity" evidence="1">
    <location>
        <begin position="15"/>
        <end position="25"/>
    </location>
</feature>
<organism evidence="2 3">
    <name type="scientific">Neodothiora populina</name>
    <dbReference type="NCBI Taxonomy" id="2781224"/>
    <lineage>
        <taxon>Eukaryota</taxon>
        <taxon>Fungi</taxon>
        <taxon>Dikarya</taxon>
        <taxon>Ascomycota</taxon>
        <taxon>Pezizomycotina</taxon>
        <taxon>Dothideomycetes</taxon>
        <taxon>Dothideomycetidae</taxon>
        <taxon>Dothideales</taxon>
        <taxon>Dothioraceae</taxon>
        <taxon>Neodothiora</taxon>
    </lineage>
</organism>
<reference evidence="2 3" key="1">
    <citation type="submission" date="2024-07" db="EMBL/GenBank/DDBJ databases">
        <title>Draft sequence of the Neodothiora populina.</title>
        <authorList>
            <person name="Drown D.D."/>
            <person name="Schuette U.S."/>
            <person name="Buechlein A.B."/>
            <person name="Rusch D.R."/>
            <person name="Winton L.W."/>
            <person name="Adams G.A."/>
        </authorList>
    </citation>
    <scope>NUCLEOTIDE SEQUENCE [LARGE SCALE GENOMIC DNA]</scope>
    <source>
        <strain evidence="2 3">CPC 39397</strain>
    </source>
</reference>
<dbReference type="Proteomes" id="UP001562354">
    <property type="component" value="Unassembled WGS sequence"/>
</dbReference>
<sequence>MTGFLGNIINEFTHQGGSEQQQQQSYGGGGYGQQQQQGAPQVYPPWRAVWEQGRWLYINDQNGERTFEHPGNYGGGASQGGYGYGGGSGYNSGAPQEPYGQREEQRSGGNHNVMYGALGAAAGLAGGALLMHEGEDIKEDWDRGEDRVERKVDEWGNDIADAPEDVARWTGEKVQEVEDIPDDVERGWDHMEQKVEDIPEDIAEDVGEGVGRVERFGDNMDNAYDQGRDEERYEDNNW</sequence>
<evidence type="ECO:0000256" key="1">
    <source>
        <dbReference type="SAM" id="MobiDB-lite"/>
    </source>
</evidence>
<keyword evidence="3" id="KW-1185">Reference proteome</keyword>
<accession>A0ABR3PKG2</accession>
<dbReference type="EMBL" id="JBFMKM010000004">
    <property type="protein sequence ID" value="KAL1306626.1"/>
    <property type="molecule type" value="Genomic_DNA"/>
</dbReference>
<feature type="region of interest" description="Disordered" evidence="1">
    <location>
        <begin position="68"/>
        <end position="109"/>
    </location>
</feature>